<dbReference type="PROSITE" id="PS00545">
    <property type="entry name" value="ALDOSE_1_EPIMERASE"/>
    <property type="match status" value="1"/>
</dbReference>
<evidence type="ECO:0000256" key="6">
    <source>
        <dbReference type="ARBA" id="ARBA00023235"/>
    </source>
</evidence>
<protein>
    <recommendedName>
        <fullName evidence="5 8">Aldose 1-epimerase</fullName>
        <ecNumber evidence="4 8">5.1.3.3</ecNumber>
    </recommendedName>
</protein>
<keyword evidence="6 8" id="KW-0413">Isomerase</keyword>
<reference evidence="13" key="1">
    <citation type="submission" date="2017-04" db="EMBL/GenBank/DDBJ databases">
        <authorList>
            <person name="Varghese N."/>
            <person name="Submissions S."/>
        </authorList>
    </citation>
    <scope>NUCLEOTIDE SEQUENCE [LARGE SCALE GENOMIC DNA]</scope>
    <source>
        <strain evidence="13">DSM 21500</strain>
    </source>
</reference>
<dbReference type="PIRSF" id="PIRSF005096">
    <property type="entry name" value="GALM"/>
    <property type="match status" value="1"/>
</dbReference>
<evidence type="ECO:0000256" key="9">
    <source>
        <dbReference type="PIRSR" id="PIRSR005096-1"/>
    </source>
</evidence>
<gene>
    <name evidence="12" type="ORF">SAMN04487984_0253</name>
</gene>
<dbReference type="RefSeq" id="WP_084097858.1">
    <property type="nucleotide sequence ID" value="NZ_FWXK01000001.1"/>
</dbReference>
<feature type="active site" description="Proton acceptor" evidence="9">
    <location>
        <position position="309"/>
    </location>
</feature>
<feature type="binding site" evidence="11">
    <location>
        <begin position="180"/>
        <end position="182"/>
    </location>
    <ligand>
        <name>beta-D-galactose</name>
        <dbReference type="ChEBI" id="CHEBI:27667"/>
    </ligand>
</feature>
<dbReference type="EC" id="5.1.3.3" evidence="4 8"/>
<keyword evidence="13" id="KW-1185">Reference proteome</keyword>
<dbReference type="Pfam" id="PF01263">
    <property type="entry name" value="Aldose_epim"/>
    <property type="match status" value="1"/>
</dbReference>
<dbReference type="SUPFAM" id="SSF74650">
    <property type="entry name" value="Galactose mutarotase-like"/>
    <property type="match status" value="1"/>
</dbReference>
<dbReference type="Gene3D" id="2.70.98.10">
    <property type="match status" value="1"/>
</dbReference>
<evidence type="ECO:0000256" key="7">
    <source>
        <dbReference type="ARBA" id="ARBA00023277"/>
    </source>
</evidence>
<accession>A0A1W1Y4D9</accession>
<dbReference type="OrthoDB" id="9779408at2"/>
<evidence type="ECO:0000256" key="1">
    <source>
        <dbReference type="ARBA" id="ARBA00001614"/>
    </source>
</evidence>
<sequence>MNIEETIFGQYQEMTYHKIILENDHQVSIEVTDLGARIVGFNVPLASGEMVNIVEGHQDAKEVFDLHSYYLGATVGRVAGRIADGQFSLNGETVYLDQNEGKNHLHGGEISIDLDQWNYTIGEDDESVFVTFEWTDPDGRNGYPGNVTFKVTHRLTNNNAWIIDYDVETDKETIVNPTNHVYFNLNANHETILNHQLQIQASRYMPVDDSGLPINEEGKDVTNSIFDLRNGRLLTDIINSDDEQIKAKGGLDHPFILDDNQAPSLSLSQPDNKLAVDIYTTAPSVIIYTMNGNDPNDRERQPHQAIAIETQFLPNAMNFSNVPEELIINPGKAFHSRTVYQLNDENI</sequence>
<feature type="active site" description="Proton donor" evidence="9">
    <location>
        <position position="180"/>
    </location>
</feature>
<comment type="catalytic activity">
    <reaction evidence="1 8">
        <text>alpha-D-glucose = beta-D-glucose</text>
        <dbReference type="Rhea" id="RHEA:10264"/>
        <dbReference type="ChEBI" id="CHEBI:15903"/>
        <dbReference type="ChEBI" id="CHEBI:17925"/>
        <dbReference type="EC" id="5.1.3.3"/>
    </reaction>
</comment>
<dbReference type="GO" id="GO:0030246">
    <property type="term" value="F:carbohydrate binding"/>
    <property type="evidence" value="ECO:0007669"/>
    <property type="project" value="InterPro"/>
</dbReference>
<dbReference type="AlphaFoldDB" id="A0A1W1Y4D9"/>
<evidence type="ECO:0000256" key="2">
    <source>
        <dbReference type="ARBA" id="ARBA00005028"/>
    </source>
</evidence>
<evidence type="ECO:0000256" key="10">
    <source>
        <dbReference type="PIRSR" id="PIRSR005096-2"/>
    </source>
</evidence>
<feature type="binding site" evidence="10">
    <location>
        <position position="252"/>
    </location>
    <ligand>
        <name>beta-D-galactose</name>
        <dbReference type="ChEBI" id="CHEBI:27667"/>
    </ligand>
</feature>
<comment type="similarity">
    <text evidence="3 8">Belongs to the aldose epimerase family.</text>
</comment>
<proteinExistence type="inferred from homology"/>
<dbReference type="PANTHER" id="PTHR10091">
    <property type="entry name" value="ALDOSE-1-EPIMERASE"/>
    <property type="match status" value="1"/>
</dbReference>
<dbReference type="InterPro" id="IPR011013">
    <property type="entry name" value="Gal_mutarotase_sf_dom"/>
</dbReference>
<dbReference type="InterPro" id="IPR047215">
    <property type="entry name" value="Galactose_mutarotase-like"/>
</dbReference>
<dbReference type="STRING" id="371602.SAMN04487984_0253"/>
<dbReference type="PANTHER" id="PTHR10091:SF0">
    <property type="entry name" value="GALACTOSE MUTAROTASE"/>
    <property type="match status" value="1"/>
</dbReference>
<evidence type="ECO:0000313" key="12">
    <source>
        <dbReference type="EMBL" id="SMC30701.1"/>
    </source>
</evidence>
<evidence type="ECO:0000256" key="8">
    <source>
        <dbReference type="PIRNR" id="PIRNR005096"/>
    </source>
</evidence>
<comment type="pathway">
    <text evidence="2 8">Carbohydrate metabolism; hexose metabolism.</text>
</comment>
<evidence type="ECO:0000256" key="3">
    <source>
        <dbReference type="ARBA" id="ARBA00006206"/>
    </source>
</evidence>
<dbReference type="GO" id="GO:0004034">
    <property type="term" value="F:aldose 1-epimerase activity"/>
    <property type="evidence" value="ECO:0007669"/>
    <property type="project" value="UniProtKB-EC"/>
</dbReference>
<dbReference type="Proteomes" id="UP000243884">
    <property type="component" value="Unassembled WGS sequence"/>
</dbReference>
<dbReference type="GO" id="GO:0033499">
    <property type="term" value="P:galactose catabolic process via UDP-galactose, Leloir pathway"/>
    <property type="evidence" value="ECO:0007669"/>
    <property type="project" value="TreeGrafter"/>
</dbReference>
<keyword evidence="7 8" id="KW-0119">Carbohydrate metabolism</keyword>
<organism evidence="12 13">
    <name type="scientific">Aerococcus suis</name>
    <dbReference type="NCBI Taxonomy" id="371602"/>
    <lineage>
        <taxon>Bacteria</taxon>
        <taxon>Bacillati</taxon>
        <taxon>Bacillota</taxon>
        <taxon>Bacilli</taxon>
        <taxon>Lactobacillales</taxon>
        <taxon>Aerococcaceae</taxon>
        <taxon>Aerococcus</taxon>
    </lineage>
</organism>
<dbReference type="InterPro" id="IPR008183">
    <property type="entry name" value="Aldose_1/G6P_1-epimerase"/>
</dbReference>
<evidence type="ECO:0000256" key="11">
    <source>
        <dbReference type="PIRSR" id="PIRSR005096-3"/>
    </source>
</evidence>
<dbReference type="InterPro" id="IPR018052">
    <property type="entry name" value="Ald1_epimerase_CS"/>
</dbReference>
<dbReference type="CDD" id="cd09019">
    <property type="entry name" value="galactose_mutarotase_like"/>
    <property type="match status" value="1"/>
</dbReference>
<evidence type="ECO:0000313" key="13">
    <source>
        <dbReference type="Proteomes" id="UP000243884"/>
    </source>
</evidence>
<dbReference type="EMBL" id="FWXK01000001">
    <property type="protein sequence ID" value="SMC30701.1"/>
    <property type="molecule type" value="Genomic_DNA"/>
</dbReference>
<dbReference type="GO" id="GO:0006006">
    <property type="term" value="P:glucose metabolic process"/>
    <property type="evidence" value="ECO:0007669"/>
    <property type="project" value="TreeGrafter"/>
</dbReference>
<dbReference type="GO" id="GO:0005737">
    <property type="term" value="C:cytoplasm"/>
    <property type="evidence" value="ECO:0007669"/>
    <property type="project" value="TreeGrafter"/>
</dbReference>
<evidence type="ECO:0000256" key="4">
    <source>
        <dbReference type="ARBA" id="ARBA00013185"/>
    </source>
</evidence>
<dbReference type="UniPathway" id="UPA00242"/>
<dbReference type="InterPro" id="IPR014718">
    <property type="entry name" value="GH-type_carb-bd"/>
</dbReference>
<evidence type="ECO:0000256" key="5">
    <source>
        <dbReference type="ARBA" id="ARBA00014165"/>
    </source>
</evidence>
<name>A0A1W1Y4D9_9LACT</name>
<dbReference type="InterPro" id="IPR015443">
    <property type="entry name" value="Aldose_1-epimerase"/>
</dbReference>
<dbReference type="NCBIfam" id="NF008277">
    <property type="entry name" value="PRK11055.1"/>
    <property type="match status" value="1"/>
</dbReference>